<feature type="transmembrane region" description="Helical" evidence="2">
    <location>
        <begin position="35"/>
        <end position="57"/>
    </location>
</feature>
<dbReference type="EMBL" id="SMOD01000009">
    <property type="protein sequence ID" value="TDG07819.1"/>
    <property type="molecule type" value="Genomic_DNA"/>
</dbReference>
<dbReference type="OrthoDB" id="9026404at2"/>
<accession>A0A4R5LFT4</accession>
<sequence length="109" mass="11066">MLFLINALGGLGRSVTDTARHAFAKAGESSRWRKLALYAAMFALPGGSIAVVAVVLAQRRRTQPEPAAASAVVPATPAAATAATPAADAPACGGGQLACRAPKRRRNDA</sequence>
<feature type="region of interest" description="Disordered" evidence="1">
    <location>
        <begin position="84"/>
        <end position="109"/>
    </location>
</feature>
<comment type="caution">
    <text evidence="3">The sequence shown here is derived from an EMBL/GenBank/DDBJ whole genome shotgun (WGS) entry which is preliminary data.</text>
</comment>
<organism evidence="3 4">
    <name type="scientific">Paraburkholderia guartelaensis</name>
    <dbReference type="NCBI Taxonomy" id="2546446"/>
    <lineage>
        <taxon>Bacteria</taxon>
        <taxon>Pseudomonadati</taxon>
        <taxon>Pseudomonadota</taxon>
        <taxon>Betaproteobacteria</taxon>
        <taxon>Burkholderiales</taxon>
        <taxon>Burkholderiaceae</taxon>
        <taxon>Paraburkholderia</taxon>
    </lineage>
</organism>
<protein>
    <submittedName>
        <fullName evidence="3">Uncharacterized protein</fullName>
    </submittedName>
</protein>
<name>A0A4R5LFT4_9BURK</name>
<reference evidence="3 4" key="1">
    <citation type="submission" date="2019-03" db="EMBL/GenBank/DDBJ databases">
        <title>Paraburkholderia sp. isolated from native Mimosa gymnas in Guartela State Park, Brazil.</title>
        <authorList>
            <person name="Paulitsch F."/>
            <person name="Hungria M."/>
            <person name="Delamuta J.R.M."/>
            <person name="Ribeiro R.A."/>
            <person name="Dall'Agnol R."/>
            <person name="Silva J.S.B."/>
        </authorList>
    </citation>
    <scope>NUCLEOTIDE SEQUENCE [LARGE SCALE GENOMIC DNA]</scope>
    <source>
        <strain evidence="3 4">CNPSo 3008</strain>
    </source>
</reference>
<evidence type="ECO:0000313" key="3">
    <source>
        <dbReference type="EMBL" id="TDG07819.1"/>
    </source>
</evidence>
<keyword evidence="2" id="KW-0472">Membrane</keyword>
<dbReference type="AlphaFoldDB" id="A0A4R5LFT4"/>
<evidence type="ECO:0000256" key="1">
    <source>
        <dbReference type="SAM" id="MobiDB-lite"/>
    </source>
</evidence>
<gene>
    <name evidence="3" type="ORF">E1N52_13635</name>
</gene>
<keyword evidence="2" id="KW-1133">Transmembrane helix</keyword>
<evidence type="ECO:0000313" key="4">
    <source>
        <dbReference type="Proteomes" id="UP000295606"/>
    </source>
</evidence>
<proteinExistence type="predicted"/>
<evidence type="ECO:0000256" key="2">
    <source>
        <dbReference type="SAM" id="Phobius"/>
    </source>
</evidence>
<dbReference type="Proteomes" id="UP000295606">
    <property type="component" value="Unassembled WGS sequence"/>
</dbReference>
<dbReference type="RefSeq" id="WP_133183308.1">
    <property type="nucleotide sequence ID" value="NZ_SMOD01000009.1"/>
</dbReference>
<keyword evidence="2" id="KW-0812">Transmembrane</keyword>